<dbReference type="InterPro" id="IPR009057">
    <property type="entry name" value="Homeodomain-like_sf"/>
</dbReference>
<feature type="compositionally biased region" description="Basic residues" evidence="5">
    <location>
        <begin position="38"/>
        <end position="48"/>
    </location>
</feature>
<keyword evidence="8" id="KW-1185">Reference proteome</keyword>
<sequence>MKSCGIIDTLSTTTKLIQPSMANKKSLVPSESPATGKAKAKPAAKRRIPQQERGHKTIEVILQATGEEIARGGLAKLTTKRIAEAAGMSVGGLYEYFPNKEAVIHALASQWLERVKDGVAAVHPTKTGCVDLIRYLGMVYEAVRPQYQQVSGVSVLISLLASVPELKALERQIDLQVNALLTDAISYLLPYVGKDQCSAVARTLTILDHYLLIESNMRDPAHAAMFDMHHRICQHALASHFILMNEQARLAAASAEPQSDPQPVSWPAPRPEAPPDVT</sequence>
<reference evidence="7 8" key="1">
    <citation type="submission" date="2019-10" db="EMBL/GenBank/DDBJ databases">
        <title>Glaciimonas soli sp. nov., a psychrophilic bacterium isolated from the forest soil of a high elevation mountain in Taiwan.</title>
        <authorList>
            <person name="Wang L.-T."/>
            <person name="Shieh W.Y."/>
        </authorList>
    </citation>
    <scope>NUCLEOTIDE SEQUENCE [LARGE SCALE GENOMIC DNA]</scope>
    <source>
        <strain evidence="7 8">GS1</strain>
    </source>
</reference>
<keyword evidence="3" id="KW-0804">Transcription</keyword>
<dbReference type="AlphaFoldDB" id="A0A843YXE3"/>
<evidence type="ECO:0000256" key="5">
    <source>
        <dbReference type="SAM" id="MobiDB-lite"/>
    </source>
</evidence>
<protein>
    <submittedName>
        <fullName evidence="7">TetR family transcriptional regulator</fullName>
    </submittedName>
</protein>
<dbReference type="SUPFAM" id="SSF46689">
    <property type="entry name" value="Homeodomain-like"/>
    <property type="match status" value="1"/>
</dbReference>
<evidence type="ECO:0000256" key="2">
    <source>
        <dbReference type="ARBA" id="ARBA00023125"/>
    </source>
</evidence>
<accession>A0A843YXE3</accession>
<dbReference type="PANTHER" id="PTHR30055:SF234">
    <property type="entry name" value="HTH-TYPE TRANSCRIPTIONAL REGULATOR BETI"/>
    <property type="match status" value="1"/>
</dbReference>
<feature type="DNA-binding region" description="H-T-H motif" evidence="4">
    <location>
        <begin position="78"/>
        <end position="97"/>
    </location>
</feature>
<dbReference type="OrthoDB" id="9816320at2"/>
<dbReference type="Pfam" id="PF00440">
    <property type="entry name" value="TetR_N"/>
    <property type="match status" value="1"/>
</dbReference>
<evidence type="ECO:0000313" key="7">
    <source>
        <dbReference type="EMBL" id="MQR01951.1"/>
    </source>
</evidence>
<keyword evidence="2 4" id="KW-0238">DNA-binding</keyword>
<evidence type="ECO:0000313" key="8">
    <source>
        <dbReference type="Proteomes" id="UP000451565"/>
    </source>
</evidence>
<keyword evidence="1" id="KW-0805">Transcription regulation</keyword>
<dbReference type="PROSITE" id="PS50977">
    <property type="entry name" value="HTH_TETR_2"/>
    <property type="match status" value="1"/>
</dbReference>
<dbReference type="GO" id="GO:0003700">
    <property type="term" value="F:DNA-binding transcription factor activity"/>
    <property type="evidence" value="ECO:0007669"/>
    <property type="project" value="TreeGrafter"/>
</dbReference>
<evidence type="ECO:0000259" key="6">
    <source>
        <dbReference type="PROSITE" id="PS50977"/>
    </source>
</evidence>
<feature type="compositionally biased region" description="Pro residues" evidence="5">
    <location>
        <begin position="264"/>
        <end position="278"/>
    </location>
</feature>
<evidence type="ECO:0000256" key="1">
    <source>
        <dbReference type="ARBA" id="ARBA00023015"/>
    </source>
</evidence>
<dbReference type="PANTHER" id="PTHR30055">
    <property type="entry name" value="HTH-TYPE TRANSCRIPTIONAL REGULATOR RUTR"/>
    <property type="match status" value="1"/>
</dbReference>
<organism evidence="7 8">
    <name type="scientific">Glaciimonas soli</name>
    <dbReference type="NCBI Taxonomy" id="2590999"/>
    <lineage>
        <taxon>Bacteria</taxon>
        <taxon>Pseudomonadati</taxon>
        <taxon>Pseudomonadota</taxon>
        <taxon>Betaproteobacteria</taxon>
        <taxon>Burkholderiales</taxon>
        <taxon>Oxalobacteraceae</taxon>
        <taxon>Glaciimonas</taxon>
    </lineage>
</organism>
<dbReference type="Proteomes" id="UP000451565">
    <property type="component" value="Unassembled WGS sequence"/>
</dbReference>
<dbReference type="InterPro" id="IPR050109">
    <property type="entry name" value="HTH-type_TetR-like_transc_reg"/>
</dbReference>
<evidence type="ECO:0000256" key="4">
    <source>
        <dbReference type="PROSITE-ProRule" id="PRU00335"/>
    </source>
</evidence>
<dbReference type="EMBL" id="WINI01000007">
    <property type="protein sequence ID" value="MQR01951.1"/>
    <property type="molecule type" value="Genomic_DNA"/>
</dbReference>
<comment type="caution">
    <text evidence="7">The sequence shown here is derived from an EMBL/GenBank/DDBJ whole genome shotgun (WGS) entry which is preliminary data.</text>
</comment>
<dbReference type="GO" id="GO:0000976">
    <property type="term" value="F:transcription cis-regulatory region binding"/>
    <property type="evidence" value="ECO:0007669"/>
    <property type="project" value="TreeGrafter"/>
</dbReference>
<dbReference type="Gene3D" id="1.10.357.10">
    <property type="entry name" value="Tetracycline Repressor, domain 2"/>
    <property type="match status" value="1"/>
</dbReference>
<dbReference type="PRINTS" id="PR00455">
    <property type="entry name" value="HTHTETR"/>
</dbReference>
<feature type="region of interest" description="Disordered" evidence="5">
    <location>
        <begin position="21"/>
        <end position="51"/>
    </location>
</feature>
<name>A0A843YXE3_9BURK</name>
<proteinExistence type="predicted"/>
<feature type="domain" description="HTH tetR-type" evidence="6">
    <location>
        <begin position="55"/>
        <end position="115"/>
    </location>
</feature>
<dbReference type="InterPro" id="IPR001647">
    <property type="entry name" value="HTH_TetR"/>
</dbReference>
<gene>
    <name evidence="7" type="ORF">GEV47_14830</name>
</gene>
<evidence type="ECO:0000256" key="3">
    <source>
        <dbReference type="ARBA" id="ARBA00023163"/>
    </source>
</evidence>
<feature type="region of interest" description="Disordered" evidence="5">
    <location>
        <begin position="252"/>
        <end position="278"/>
    </location>
</feature>